<dbReference type="NCBIfam" id="TIGR03128">
    <property type="entry name" value="RuMP_HxlA"/>
    <property type="match status" value="1"/>
</dbReference>
<evidence type="ECO:0000256" key="1">
    <source>
        <dbReference type="ARBA" id="ARBA00000718"/>
    </source>
</evidence>
<evidence type="ECO:0000313" key="9">
    <source>
        <dbReference type="Proteomes" id="UP000095765"/>
    </source>
</evidence>
<dbReference type="InterPro" id="IPR013785">
    <property type="entry name" value="Aldolase_TIM"/>
</dbReference>
<dbReference type="Pfam" id="PF00215">
    <property type="entry name" value="OMPdecase"/>
    <property type="match status" value="1"/>
</dbReference>
<proteinExistence type="inferred from homology"/>
<dbReference type="SUPFAM" id="SSF51366">
    <property type="entry name" value="Ribulose-phoshate binding barrel"/>
    <property type="match status" value="1"/>
</dbReference>
<evidence type="ECO:0000256" key="2">
    <source>
        <dbReference type="ARBA" id="ARBA00005014"/>
    </source>
</evidence>
<dbReference type="PANTHER" id="PTHR35039">
    <property type="entry name" value="3-KETO-L-GULONATE-6-PHOSPHATE DECARBOXYLASE SGBH-RELATED"/>
    <property type="match status" value="1"/>
</dbReference>
<sequence length="213" mass="22971">MKLQVALDCNFSVVSALSLLEKIADCVDIIEAGTPFIVESGLLLVRQLKEAFPEKQVSADLKIADAGHYEASRAFEAGADIATVLAMADDVTIMNARDAAHELGREIMVDMLNTQNLEERIARIDAFGVDYICLHTSKDLQKLDRDACRAFEKLRKCVKNSKLALAGGISPENIEQFASIKPDVIIVGEAITAADDPVGAARAICNAMGKYGC</sequence>
<comment type="catalytic activity">
    <reaction evidence="1">
        <text>D-ribulose 5-phosphate + formaldehyde = D-arabino-hex-3-ulose 6-phosphate</text>
        <dbReference type="Rhea" id="RHEA:25201"/>
        <dbReference type="ChEBI" id="CHEBI:16842"/>
        <dbReference type="ChEBI" id="CHEBI:58121"/>
        <dbReference type="ChEBI" id="CHEBI:58542"/>
        <dbReference type="EC" id="4.1.2.43"/>
    </reaction>
</comment>
<dbReference type="FunFam" id="3.20.20.70:FF:000022">
    <property type="entry name" value="3-keto-L-gulonate-6-phosphate decarboxylase UlaD"/>
    <property type="match status" value="1"/>
</dbReference>
<dbReference type="CDD" id="cd04726">
    <property type="entry name" value="KGPDC_HPS"/>
    <property type="match status" value="1"/>
</dbReference>
<keyword evidence="5 8" id="KW-0456">Lyase</keyword>
<organism evidence="8 9">
    <name type="scientific">Anaerotruncus colihominis</name>
    <dbReference type="NCBI Taxonomy" id="169435"/>
    <lineage>
        <taxon>Bacteria</taxon>
        <taxon>Bacillati</taxon>
        <taxon>Bacillota</taxon>
        <taxon>Clostridia</taxon>
        <taxon>Eubacteriales</taxon>
        <taxon>Oscillospiraceae</taxon>
        <taxon>Anaerotruncus</taxon>
    </lineage>
</organism>
<dbReference type="GO" id="GO:0019854">
    <property type="term" value="P:L-ascorbic acid catabolic process"/>
    <property type="evidence" value="ECO:0007669"/>
    <property type="project" value="TreeGrafter"/>
</dbReference>
<evidence type="ECO:0000256" key="3">
    <source>
        <dbReference type="ARBA" id="ARBA00006350"/>
    </source>
</evidence>
<evidence type="ECO:0000256" key="6">
    <source>
        <dbReference type="ARBA" id="ARBA00023277"/>
    </source>
</evidence>
<reference evidence="8 9" key="1">
    <citation type="submission" date="2015-09" db="EMBL/GenBank/DDBJ databases">
        <authorList>
            <consortium name="Pathogen Informatics"/>
        </authorList>
    </citation>
    <scope>NUCLEOTIDE SEQUENCE [LARGE SCALE GENOMIC DNA]</scope>
    <source>
        <strain evidence="8 9">2789STDY5834939</strain>
    </source>
</reference>
<evidence type="ECO:0000313" key="8">
    <source>
        <dbReference type="EMBL" id="CUP23224.1"/>
    </source>
</evidence>
<dbReference type="InterPro" id="IPR001754">
    <property type="entry name" value="OMPdeCOase_dom"/>
</dbReference>
<evidence type="ECO:0000256" key="5">
    <source>
        <dbReference type="ARBA" id="ARBA00023239"/>
    </source>
</evidence>
<name>A0A174LFS6_9FIRM</name>
<evidence type="ECO:0000259" key="7">
    <source>
        <dbReference type="SMART" id="SM00934"/>
    </source>
</evidence>
<comment type="pathway">
    <text evidence="2">One-carbon metabolism; formaldehyde assimilation via RuMP pathway; D-fructose 6-phosphate from D-ribulose 5-phosphate and formaldehyde: step 1/2.</text>
</comment>
<dbReference type="EMBL" id="CZBE01000001">
    <property type="protein sequence ID" value="CUP23224.1"/>
    <property type="molecule type" value="Genomic_DNA"/>
</dbReference>
<dbReference type="InterPro" id="IPR011060">
    <property type="entry name" value="RibuloseP-bd_barrel"/>
</dbReference>
<dbReference type="InterPro" id="IPR017553">
    <property type="entry name" value="3-hexulose-6-phosphate_synth"/>
</dbReference>
<dbReference type="AlphaFoldDB" id="A0A174LFS6"/>
<dbReference type="EC" id="4.1.2.43" evidence="4"/>
<dbReference type="GO" id="GO:0004590">
    <property type="term" value="F:orotidine-5'-phosphate decarboxylase activity"/>
    <property type="evidence" value="ECO:0007669"/>
    <property type="project" value="InterPro"/>
</dbReference>
<protein>
    <recommendedName>
        <fullName evidence="4">3-hexulose-6-phosphate synthase</fullName>
        <ecNumber evidence="4">4.1.2.43</ecNumber>
    </recommendedName>
</protein>
<evidence type="ECO:0000256" key="4">
    <source>
        <dbReference type="ARBA" id="ARBA00012890"/>
    </source>
</evidence>
<dbReference type="PANTHER" id="PTHR35039:SF3">
    <property type="entry name" value="3-KETO-L-GULONATE-6-PHOSPHATE DECARBOXYLASE SGBH-RELATED"/>
    <property type="match status" value="1"/>
</dbReference>
<dbReference type="Proteomes" id="UP000095765">
    <property type="component" value="Unassembled WGS sequence"/>
</dbReference>
<dbReference type="GeneID" id="72463295"/>
<dbReference type="GO" id="GO:0006207">
    <property type="term" value="P:'de novo' pyrimidine nucleobase biosynthetic process"/>
    <property type="evidence" value="ECO:0007669"/>
    <property type="project" value="InterPro"/>
</dbReference>
<feature type="domain" description="Orotidine 5'-phosphate decarboxylase" evidence="7">
    <location>
        <begin position="2"/>
        <end position="204"/>
    </location>
</feature>
<keyword evidence="6" id="KW-0119">Carbohydrate metabolism</keyword>
<dbReference type="SMART" id="SM00934">
    <property type="entry name" value="OMPdecase"/>
    <property type="match status" value="1"/>
</dbReference>
<accession>A0A174LFS6</accession>
<dbReference type="OrthoDB" id="43475at2"/>
<dbReference type="GO" id="GO:0033982">
    <property type="term" value="F:3-dehydro-L-gulonate-6-phosphate decarboxylase activity"/>
    <property type="evidence" value="ECO:0007669"/>
    <property type="project" value="TreeGrafter"/>
</dbReference>
<dbReference type="RefSeq" id="WP_024731089.1">
    <property type="nucleotide sequence ID" value="NZ_CABIWA010000002.1"/>
</dbReference>
<comment type="similarity">
    <text evidence="3">Belongs to the HPS/KGPDC family. HPS subfamily.</text>
</comment>
<dbReference type="InterPro" id="IPR041710">
    <property type="entry name" value="HPS/KGPDC"/>
</dbReference>
<dbReference type="Gene3D" id="3.20.20.70">
    <property type="entry name" value="Aldolase class I"/>
    <property type="match status" value="1"/>
</dbReference>
<dbReference type="GO" id="GO:0043801">
    <property type="term" value="F:hexulose-6-phosphate synthase activity"/>
    <property type="evidence" value="ECO:0007669"/>
    <property type="project" value="UniProtKB-EC"/>
</dbReference>
<gene>
    <name evidence="8" type="primary">hxlA</name>
    <name evidence="8" type="ORF">ERS852551_00173</name>
</gene>